<dbReference type="CDD" id="cd06267">
    <property type="entry name" value="PBP1_LacI_sugar_binding-like"/>
    <property type="match status" value="1"/>
</dbReference>
<dbReference type="EMBL" id="CP064760">
    <property type="protein sequence ID" value="QPE04856.1"/>
    <property type="molecule type" value="Genomic_DNA"/>
</dbReference>
<organism evidence="5 6">
    <name type="scientific">Microbacterium schleiferi</name>
    <dbReference type="NCBI Taxonomy" id="69362"/>
    <lineage>
        <taxon>Bacteria</taxon>
        <taxon>Bacillati</taxon>
        <taxon>Actinomycetota</taxon>
        <taxon>Actinomycetes</taxon>
        <taxon>Micrococcales</taxon>
        <taxon>Microbacteriaceae</taxon>
        <taxon>Microbacterium</taxon>
    </lineage>
</organism>
<dbReference type="InterPro" id="IPR028082">
    <property type="entry name" value="Peripla_BP_I"/>
</dbReference>
<dbReference type="SMART" id="SM00354">
    <property type="entry name" value="HTH_LACI"/>
    <property type="match status" value="1"/>
</dbReference>
<gene>
    <name evidence="5" type="ORF">IT882_01550</name>
</gene>
<proteinExistence type="predicted"/>
<evidence type="ECO:0000313" key="6">
    <source>
        <dbReference type="Proteomes" id="UP000594480"/>
    </source>
</evidence>
<reference evidence="5 6" key="1">
    <citation type="submission" date="2020-11" db="EMBL/GenBank/DDBJ databases">
        <title>Amino acid is mineralized and recycled by bacteria in oceanic microbiome.</title>
        <authorList>
            <person name="Zheng L.Y."/>
        </authorList>
    </citation>
    <scope>NUCLEOTIDE SEQUENCE [LARGE SCALE GENOMIC DNA]</scope>
    <source>
        <strain evidence="5 6">A32-1</strain>
    </source>
</reference>
<evidence type="ECO:0000256" key="1">
    <source>
        <dbReference type="ARBA" id="ARBA00023015"/>
    </source>
</evidence>
<accession>A0A7S8RGX3</accession>
<dbReference type="InterPro" id="IPR000843">
    <property type="entry name" value="HTH_LacI"/>
</dbReference>
<dbReference type="SUPFAM" id="SSF53822">
    <property type="entry name" value="Periplasmic binding protein-like I"/>
    <property type="match status" value="1"/>
</dbReference>
<evidence type="ECO:0000259" key="4">
    <source>
        <dbReference type="PROSITE" id="PS50932"/>
    </source>
</evidence>
<dbReference type="PANTHER" id="PTHR30146">
    <property type="entry name" value="LACI-RELATED TRANSCRIPTIONAL REPRESSOR"/>
    <property type="match status" value="1"/>
</dbReference>
<dbReference type="PANTHER" id="PTHR30146:SF153">
    <property type="entry name" value="LACTOSE OPERON REPRESSOR"/>
    <property type="match status" value="1"/>
</dbReference>
<dbReference type="GO" id="GO:0000976">
    <property type="term" value="F:transcription cis-regulatory region binding"/>
    <property type="evidence" value="ECO:0007669"/>
    <property type="project" value="TreeGrafter"/>
</dbReference>
<keyword evidence="1" id="KW-0805">Transcription regulation</keyword>
<feature type="domain" description="HTH lacI-type" evidence="4">
    <location>
        <begin position="5"/>
        <end position="59"/>
    </location>
</feature>
<dbReference type="Pfam" id="PF00356">
    <property type="entry name" value="LacI"/>
    <property type="match status" value="1"/>
</dbReference>
<dbReference type="Proteomes" id="UP000594480">
    <property type="component" value="Chromosome"/>
</dbReference>
<keyword evidence="2 5" id="KW-0238">DNA-binding</keyword>
<dbReference type="AlphaFoldDB" id="A0A7S8RGX3"/>
<dbReference type="SUPFAM" id="SSF47413">
    <property type="entry name" value="lambda repressor-like DNA-binding domains"/>
    <property type="match status" value="1"/>
</dbReference>
<dbReference type="InterPro" id="IPR010982">
    <property type="entry name" value="Lambda_DNA-bd_dom_sf"/>
</dbReference>
<dbReference type="PROSITE" id="PS00356">
    <property type="entry name" value="HTH_LACI_1"/>
    <property type="match status" value="1"/>
</dbReference>
<name>A0A7S8RGX3_9MICO</name>
<dbReference type="KEGG" id="msf:IT882_01550"/>
<evidence type="ECO:0000256" key="2">
    <source>
        <dbReference type="ARBA" id="ARBA00023125"/>
    </source>
</evidence>
<evidence type="ECO:0000256" key="3">
    <source>
        <dbReference type="ARBA" id="ARBA00023163"/>
    </source>
</evidence>
<protein>
    <submittedName>
        <fullName evidence="5">LacI family DNA-binding transcriptional regulator</fullName>
    </submittedName>
</protein>
<dbReference type="Gene3D" id="1.10.260.40">
    <property type="entry name" value="lambda repressor-like DNA-binding domains"/>
    <property type="match status" value="1"/>
</dbReference>
<dbReference type="Pfam" id="PF13377">
    <property type="entry name" value="Peripla_BP_3"/>
    <property type="match status" value="1"/>
</dbReference>
<dbReference type="Gene3D" id="3.40.50.2300">
    <property type="match status" value="2"/>
</dbReference>
<sequence>MARRPTITDIATAAGVSVATVSKAVNGRYGVAPETVEKVMRVVADMGYESSLVASRMRGVRTGVVGVLVAEFEPFSAEVLKGVGAAAGPLELDVLAYSTPRRVHGAGWENTSLARLAGSLIDGAIIVTPTVEAIVADIPVVAIDPHVGPGDGVPTVEADSFGGAVSAVKYLIELGHRRIGFVAGRPDLRSSRARDAGYRRALSDSGIPYDPEVVRVGFYEQDAARTAALSLLDSPRRPTAVFAANDLSAIGIIEVAREIGLEVPRDLSVIGFDDVLEASRMSPPLTTVRQPMRRLGAAAMSLLTTLMNGEEPPERHVRLATQLIPRATTAPPRQSP</sequence>
<dbReference type="GO" id="GO:0003700">
    <property type="term" value="F:DNA-binding transcription factor activity"/>
    <property type="evidence" value="ECO:0007669"/>
    <property type="project" value="TreeGrafter"/>
</dbReference>
<dbReference type="RefSeq" id="WP_195692883.1">
    <property type="nucleotide sequence ID" value="NZ_CP064760.1"/>
</dbReference>
<keyword evidence="6" id="KW-1185">Reference proteome</keyword>
<dbReference type="PROSITE" id="PS50932">
    <property type="entry name" value="HTH_LACI_2"/>
    <property type="match status" value="1"/>
</dbReference>
<evidence type="ECO:0000313" key="5">
    <source>
        <dbReference type="EMBL" id="QPE04856.1"/>
    </source>
</evidence>
<dbReference type="CDD" id="cd01392">
    <property type="entry name" value="HTH_LacI"/>
    <property type="match status" value="1"/>
</dbReference>
<keyword evidence="3" id="KW-0804">Transcription</keyword>
<dbReference type="InterPro" id="IPR046335">
    <property type="entry name" value="LacI/GalR-like_sensor"/>
</dbReference>